<dbReference type="Gene3D" id="3.30.420.40">
    <property type="match status" value="2"/>
</dbReference>
<dbReference type="InterPro" id="IPR043129">
    <property type="entry name" value="ATPase_NBD"/>
</dbReference>
<feature type="transmembrane region" description="Helical" evidence="6">
    <location>
        <begin position="300"/>
        <end position="326"/>
    </location>
</feature>
<keyword evidence="4 6" id="KW-1133">Transmembrane helix</keyword>
<proteinExistence type="inferred from homology"/>
<dbReference type="Gene3D" id="1.10.1760.20">
    <property type="match status" value="1"/>
</dbReference>
<name>A0ABV1JA10_9ACTN</name>
<dbReference type="Proteomes" id="UP001487305">
    <property type="component" value="Unassembled WGS sequence"/>
</dbReference>
<feature type="transmembrane region" description="Helical" evidence="6">
    <location>
        <begin position="139"/>
        <end position="159"/>
    </location>
</feature>
<feature type="transmembrane region" description="Helical" evidence="6">
    <location>
        <begin position="402"/>
        <end position="429"/>
    </location>
</feature>
<evidence type="ECO:0000256" key="6">
    <source>
        <dbReference type="SAM" id="Phobius"/>
    </source>
</evidence>
<gene>
    <name evidence="8" type="ORF">AAA083_02820</name>
</gene>
<dbReference type="InterPro" id="IPR027359">
    <property type="entry name" value="Volt_channel_dom_sf"/>
</dbReference>
<feature type="domain" description="Ion transport" evidence="7">
    <location>
        <begin position="20"/>
        <end position="223"/>
    </location>
</feature>
<reference evidence="8 9" key="1">
    <citation type="submission" date="2024-04" db="EMBL/GenBank/DDBJ databases">
        <title>Human intestinal bacterial collection.</title>
        <authorList>
            <person name="Pauvert C."/>
            <person name="Hitch T.C.A."/>
            <person name="Clavel T."/>
        </authorList>
    </citation>
    <scope>NUCLEOTIDE SEQUENCE [LARGE SCALE GENOMIC DNA]</scope>
    <source>
        <strain evidence="8 9">CLA-KB-H42</strain>
    </source>
</reference>
<protein>
    <submittedName>
        <fullName evidence="8">ROK family protein</fullName>
    </submittedName>
</protein>
<organism evidence="8 9">
    <name type="scientific">Raoultibacter massiliensis</name>
    <dbReference type="NCBI Taxonomy" id="1852371"/>
    <lineage>
        <taxon>Bacteria</taxon>
        <taxon>Bacillati</taxon>
        <taxon>Actinomycetota</taxon>
        <taxon>Coriobacteriia</taxon>
        <taxon>Eggerthellales</taxon>
        <taxon>Eggerthellaceae</taxon>
        <taxon>Raoultibacter</taxon>
    </lineage>
</organism>
<dbReference type="PROSITE" id="PS01125">
    <property type="entry name" value="ROK"/>
    <property type="match status" value="1"/>
</dbReference>
<evidence type="ECO:0000259" key="7">
    <source>
        <dbReference type="Pfam" id="PF00520"/>
    </source>
</evidence>
<keyword evidence="9" id="KW-1185">Reference proteome</keyword>
<feature type="transmembrane region" description="Helical" evidence="6">
    <location>
        <begin position="21"/>
        <end position="39"/>
    </location>
</feature>
<dbReference type="SUPFAM" id="SSF81324">
    <property type="entry name" value="Voltage-gated potassium channels"/>
    <property type="match status" value="1"/>
</dbReference>
<feature type="transmembrane region" description="Helical" evidence="6">
    <location>
        <begin position="362"/>
        <end position="382"/>
    </location>
</feature>
<keyword evidence="5 6" id="KW-0472">Membrane</keyword>
<dbReference type="Pfam" id="PF00480">
    <property type="entry name" value="ROK"/>
    <property type="match status" value="1"/>
</dbReference>
<dbReference type="InterPro" id="IPR000600">
    <property type="entry name" value="ROK"/>
</dbReference>
<evidence type="ECO:0000313" key="9">
    <source>
        <dbReference type="Proteomes" id="UP001487305"/>
    </source>
</evidence>
<dbReference type="InterPro" id="IPR049874">
    <property type="entry name" value="ROK_cs"/>
</dbReference>
<dbReference type="InterPro" id="IPR005821">
    <property type="entry name" value="Ion_trans_dom"/>
</dbReference>
<dbReference type="Pfam" id="PF00520">
    <property type="entry name" value="Ion_trans"/>
    <property type="match status" value="1"/>
</dbReference>
<dbReference type="PANTHER" id="PTHR18964:SF170">
    <property type="entry name" value="SUGAR KINASE"/>
    <property type="match status" value="1"/>
</dbReference>
<evidence type="ECO:0000256" key="5">
    <source>
        <dbReference type="ARBA" id="ARBA00023136"/>
    </source>
</evidence>
<dbReference type="SUPFAM" id="SSF53067">
    <property type="entry name" value="Actin-like ATPase domain"/>
    <property type="match status" value="1"/>
</dbReference>
<sequence length="784" mass="83727">MRKRIYEIVQRAQPGDALSRAYDVFIVVVAFVSLIPLMFKEQDGVLTMLDVVTVYILFFDYVLRWMTHDLKTGQGGWKTFAKYPFTPLAIVDLLAILPSLGVLPQTFRFLRVLRVAKIFRYSKNLMIVGNVFKAERKTLLSVLVVAIAYIFVSGLIMFVNEPDTFEHFFEALYWATTALTTVGYGDVSPMTDLGRGISMASSLFGIAVIALPAGIITGGYLEEIRKSQADHAAYFHSAIPGRYKGKPLHAYINVGEYARAHPKVMYYLKIMALGVALDIVLYDLVSWLGLPLWLDTAGTALVAVVLEPAAALIVGFIDNLYLAIVFQNAGNLLYFALSAIVALVYGILFAKGRKITGRSIGFAVLFLVVASAVISTLLSYAFDGGVPTLAGTVNYWEILVEWGVPAPLACFFAIALDKLVDSIGVFAIVMGAARLFKPRTFASDDVQGLPSVELKGGAAVVHCIPEAPIETDEDMVLGIDVGGTSTKIGIFTVSGTLLSRHAFPTVAVRADGSFAKLDEGYDAVLSRIGVESSRIVSIGLAVPGMIAAEDSLRLCPNVDLDLRAYKSYLRVRFARASVHVMNDADAAVLGDMWKGSAAERGATTFALLTLGTGVGAGVVVNGKLISGNNGAVGEIGHLCVDPASDVACGCGRTGCLEQFASAGALVRMATEYASDGWGGYESAKDVFDAAGAGDKAARAAIERFADRLAFGLSQMACLLDPELFVLGGGLSVSAEAFIGVVRERYRGYALEVCRSTPIVASALGNDCGMYGAAYRAMKKLGPAG</sequence>
<evidence type="ECO:0000256" key="1">
    <source>
        <dbReference type="ARBA" id="ARBA00004141"/>
    </source>
</evidence>
<evidence type="ECO:0000256" key="3">
    <source>
        <dbReference type="ARBA" id="ARBA00022692"/>
    </source>
</evidence>
<dbReference type="Gene3D" id="1.20.120.350">
    <property type="entry name" value="Voltage-gated potassium channels. Chain C"/>
    <property type="match status" value="1"/>
</dbReference>
<evidence type="ECO:0000256" key="4">
    <source>
        <dbReference type="ARBA" id="ARBA00022989"/>
    </source>
</evidence>
<comment type="similarity">
    <text evidence="2">Belongs to the ROK (NagC/XylR) family.</text>
</comment>
<feature type="transmembrane region" description="Helical" evidence="6">
    <location>
        <begin position="199"/>
        <end position="221"/>
    </location>
</feature>
<keyword evidence="3 6" id="KW-0812">Transmembrane</keyword>
<accession>A0ABV1JA10</accession>
<dbReference type="Gene3D" id="1.10.287.70">
    <property type="match status" value="1"/>
</dbReference>
<dbReference type="EMBL" id="JBBNOP010000002">
    <property type="protein sequence ID" value="MEQ3361906.1"/>
    <property type="molecule type" value="Genomic_DNA"/>
</dbReference>
<evidence type="ECO:0000313" key="8">
    <source>
        <dbReference type="EMBL" id="MEQ3361906.1"/>
    </source>
</evidence>
<comment type="subcellular location">
    <subcellularLocation>
        <location evidence="1">Membrane</location>
        <topology evidence="1">Multi-pass membrane protein</topology>
    </subcellularLocation>
</comment>
<dbReference type="RefSeq" id="WP_180963412.1">
    <property type="nucleotide sequence ID" value="NZ_JBBNOP010000002.1"/>
</dbReference>
<comment type="caution">
    <text evidence="8">The sequence shown here is derived from an EMBL/GenBank/DDBJ whole genome shotgun (WGS) entry which is preliminary data.</text>
</comment>
<evidence type="ECO:0000256" key="2">
    <source>
        <dbReference type="ARBA" id="ARBA00006479"/>
    </source>
</evidence>
<dbReference type="PANTHER" id="PTHR18964">
    <property type="entry name" value="ROK (REPRESSOR, ORF, KINASE) FAMILY"/>
    <property type="match status" value="1"/>
</dbReference>
<feature type="transmembrane region" description="Helical" evidence="6">
    <location>
        <begin position="266"/>
        <end position="288"/>
    </location>
</feature>
<feature type="transmembrane region" description="Helical" evidence="6">
    <location>
        <begin position="332"/>
        <end position="350"/>
    </location>
</feature>